<evidence type="ECO:0000313" key="2">
    <source>
        <dbReference type="Proteomes" id="UP001172054"/>
    </source>
</evidence>
<evidence type="ECO:0008006" key="3">
    <source>
        <dbReference type="Google" id="ProtNLM"/>
    </source>
</evidence>
<dbReference type="EMBL" id="JAUJWW010000003">
    <property type="protein sequence ID" value="MDN7227344.1"/>
    <property type="molecule type" value="Genomic_DNA"/>
</dbReference>
<name>A0ABT8MR10_9BACL</name>
<evidence type="ECO:0000313" key="1">
    <source>
        <dbReference type="EMBL" id="MDN7227344.1"/>
    </source>
</evidence>
<accession>A0ABT8MR10</accession>
<sequence>MSTHVWKDQVNAAGIDGFNQWKEASINNQLEQVVIENIKNQNLQNQNFENALGHMMKMRVFLSNPKNILGSEQTKHGEVAEHLEVNVRNAWAVLNGQSEVATFNGVGRTAPEDFIIEGIKYQSKFINGTNNTLKHVLNHYEKYEDGLMNYSIPKDQYKVIEAIRAGETPSQLSDKSARAILKKVEEIESQTGRSFQDLVQPSVSNYDEVQLGVVGKTVSNYQNEIVEENQEIQDGILKEAKTKTKILEAKKGPSIGEGAKIAGSAAAIAASLNTITVMYSKVKEGKKIQDFNEDDWKEIGLSSAKAGAKGGVTAGSIYTLTNLTSLSAPFAGAVVSAAMGLATLSVDLKEDRISMDEFVTEGQILCLEAGIAATGGAIGQMLIPIPVLGSIIGTVTANFVWGFAKDNIGAKEQELKKVLNEYTNSLLVDLDQAYEEIISKINATYNRYNSLIEAAFDVQANSAVLAAASVDLAIEIGVDNSRVLRNNTDLDSFFLG</sequence>
<keyword evidence="2" id="KW-1185">Reference proteome</keyword>
<gene>
    <name evidence="1" type="ORF">QWY15_08580</name>
</gene>
<dbReference type="Proteomes" id="UP001172054">
    <property type="component" value="Unassembled WGS sequence"/>
</dbReference>
<protein>
    <recommendedName>
        <fullName evidence="3">LXG domain-containing protein</fullName>
    </recommendedName>
</protein>
<organism evidence="1 2">
    <name type="scientific">Planococcus liqunii</name>
    <dbReference type="NCBI Taxonomy" id="3058394"/>
    <lineage>
        <taxon>Bacteria</taxon>
        <taxon>Bacillati</taxon>
        <taxon>Bacillota</taxon>
        <taxon>Bacilli</taxon>
        <taxon>Bacillales</taxon>
        <taxon>Caryophanaceae</taxon>
        <taxon>Planococcus</taxon>
    </lineage>
</organism>
<proteinExistence type="predicted"/>
<dbReference type="RefSeq" id="WP_301726046.1">
    <property type="nucleotide sequence ID" value="NZ_JAUJWW010000003.1"/>
</dbReference>
<comment type="caution">
    <text evidence="1">The sequence shown here is derived from an EMBL/GenBank/DDBJ whole genome shotgun (WGS) entry which is preliminary data.</text>
</comment>
<reference evidence="1 2" key="1">
    <citation type="submission" date="2023-06" db="EMBL/GenBank/DDBJ databases">
        <title>Novel species in genus Planococcus.</title>
        <authorList>
            <person name="Ning S."/>
        </authorList>
    </citation>
    <scope>NUCLEOTIDE SEQUENCE [LARGE SCALE GENOMIC DNA]</scope>
    <source>
        <strain evidence="1 2">N064</strain>
    </source>
</reference>